<protein>
    <recommendedName>
        <fullName evidence="2">Reverse transcriptase domain-containing protein</fullName>
    </recommendedName>
</protein>
<evidence type="ECO:0000313" key="1">
    <source>
        <dbReference type="EMBL" id="CEK48125.1"/>
    </source>
</evidence>
<sequence>MTKTTEILPKDFIFNDDASLVAHSEATLQSLINNMARACDLFSLIISINKMVVFVSGK</sequence>
<accession>A0A0B6XXW5</accession>
<organism evidence="1">
    <name type="scientific">Arion vulgaris</name>
    <dbReference type="NCBI Taxonomy" id="1028688"/>
    <lineage>
        <taxon>Eukaryota</taxon>
        <taxon>Metazoa</taxon>
        <taxon>Spiralia</taxon>
        <taxon>Lophotrochozoa</taxon>
        <taxon>Mollusca</taxon>
        <taxon>Gastropoda</taxon>
        <taxon>Heterobranchia</taxon>
        <taxon>Euthyneura</taxon>
        <taxon>Panpulmonata</taxon>
        <taxon>Eupulmonata</taxon>
        <taxon>Stylommatophora</taxon>
        <taxon>Helicina</taxon>
        <taxon>Arionoidea</taxon>
        <taxon>Arionidae</taxon>
        <taxon>Arion</taxon>
    </lineage>
</organism>
<proteinExistence type="predicted"/>
<gene>
    <name evidence="1" type="primary">ORF3160</name>
</gene>
<reference evidence="1" key="1">
    <citation type="submission" date="2014-12" db="EMBL/GenBank/DDBJ databases">
        <title>Insight into the proteome of Arion vulgaris.</title>
        <authorList>
            <person name="Aradska J."/>
            <person name="Bulat T."/>
            <person name="Smidak R."/>
            <person name="Sarate P."/>
            <person name="Gangsoo J."/>
            <person name="Sialana F."/>
            <person name="Bilban M."/>
            <person name="Lubec G."/>
        </authorList>
    </citation>
    <scope>NUCLEOTIDE SEQUENCE</scope>
    <source>
        <tissue evidence="1">Skin</tissue>
    </source>
</reference>
<evidence type="ECO:0008006" key="2">
    <source>
        <dbReference type="Google" id="ProtNLM"/>
    </source>
</evidence>
<name>A0A0B6XXW5_9EUPU</name>
<dbReference type="EMBL" id="HACG01001260">
    <property type="protein sequence ID" value="CEK48125.1"/>
    <property type="molecule type" value="Transcribed_RNA"/>
</dbReference>
<dbReference type="AlphaFoldDB" id="A0A0B6XXW5"/>